<name>A0A3D8YED5_9BACT</name>
<evidence type="ECO:0000313" key="2">
    <source>
        <dbReference type="Proteomes" id="UP000256373"/>
    </source>
</evidence>
<proteinExistence type="predicted"/>
<keyword evidence="2" id="KW-1185">Reference proteome</keyword>
<dbReference type="Proteomes" id="UP000256373">
    <property type="component" value="Unassembled WGS sequence"/>
</dbReference>
<protein>
    <submittedName>
        <fullName evidence="1">Uncharacterized protein</fullName>
    </submittedName>
</protein>
<reference evidence="1 2" key="1">
    <citation type="submission" date="2018-07" db="EMBL/GenBank/DDBJ databases">
        <title>Dyadobacter roseus sp. nov., isolated from rose rhizosphere soil.</title>
        <authorList>
            <person name="Chen L."/>
        </authorList>
    </citation>
    <scope>NUCLEOTIDE SEQUENCE [LARGE SCALE GENOMIC DNA]</scope>
    <source>
        <strain evidence="1 2">RS19</strain>
    </source>
</reference>
<dbReference type="EMBL" id="QNUL01000004">
    <property type="protein sequence ID" value="REA62881.1"/>
    <property type="molecule type" value="Genomic_DNA"/>
</dbReference>
<dbReference type="AlphaFoldDB" id="A0A3D8YED5"/>
<sequence>MLPGRNANLKTLSIPILNRKLPAKHFTGNEKIRPPSDGAGFLFFSSTLWTTIGLIGTDCD</sequence>
<evidence type="ECO:0000313" key="1">
    <source>
        <dbReference type="EMBL" id="REA62881.1"/>
    </source>
</evidence>
<comment type="caution">
    <text evidence="1">The sequence shown here is derived from an EMBL/GenBank/DDBJ whole genome shotgun (WGS) entry which is preliminary data.</text>
</comment>
<accession>A0A3D8YED5</accession>
<gene>
    <name evidence="1" type="ORF">DSL64_08150</name>
</gene>
<organism evidence="1 2">
    <name type="scientific">Dyadobacter luteus</name>
    <dbReference type="NCBI Taxonomy" id="2259619"/>
    <lineage>
        <taxon>Bacteria</taxon>
        <taxon>Pseudomonadati</taxon>
        <taxon>Bacteroidota</taxon>
        <taxon>Cytophagia</taxon>
        <taxon>Cytophagales</taxon>
        <taxon>Spirosomataceae</taxon>
        <taxon>Dyadobacter</taxon>
    </lineage>
</organism>